<dbReference type="SUPFAM" id="SSF55424">
    <property type="entry name" value="FAD/NAD-linked reductases, dimerisation (C-terminal) domain"/>
    <property type="match status" value="1"/>
</dbReference>
<keyword evidence="7" id="KW-1015">Disulfide bond</keyword>
<feature type="binding site" evidence="10">
    <location>
        <begin position="161"/>
        <end position="163"/>
    </location>
    <ligand>
        <name>FAD</name>
        <dbReference type="ChEBI" id="CHEBI:57692"/>
    </ligand>
</feature>
<dbReference type="GO" id="GO:0005739">
    <property type="term" value="C:mitochondrion"/>
    <property type="evidence" value="ECO:0007669"/>
    <property type="project" value="TreeGrafter"/>
</dbReference>
<feature type="domain" description="Pyridine nucleotide-disulphide oxidoreductase dimerisation" evidence="13">
    <location>
        <begin position="365"/>
        <end position="474"/>
    </location>
</feature>
<gene>
    <name evidence="15" type="ORF">CJ030_MR5G021928</name>
</gene>
<dbReference type="FunFam" id="3.50.50.60:FF:000025">
    <property type="entry name" value="Dihydrolipoyl dehydrogenase"/>
    <property type="match status" value="1"/>
</dbReference>
<dbReference type="GO" id="GO:0050660">
    <property type="term" value="F:flavin adenine dinucleotide binding"/>
    <property type="evidence" value="ECO:0007669"/>
    <property type="project" value="InterPro"/>
</dbReference>
<dbReference type="FunFam" id="3.30.390.30:FF:000001">
    <property type="entry name" value="Dihydrolipoyl dehydrogenase"/>
    <property type="match status" value="1"/>
</dbReference>
<protein>
    <recommendedName>
        <fullName evidence="2 12">Dihydrolipoyl dehydrogenase</fullName>
        <ecNumber evidence="2 12">1.8.1.4</ecNumber>
    </recommendedName>
</protein>
<dbReference type="PROSITE" id="PS00076">
    <property type="entry name" value="PYRIDINE_REDOX_1"/>
    <property type="match status" value="1"/>
</dbReference>
<evidence type="ECO:0000259" key="14">
    <source>
        <dbReference type="Pfam" id="PF07992"/>
    </source>
</evidence>
<evidence type="ECO:0000259" key="13">
    <source>
        <dbReference type="Pfam" id="PF02852"/>
    </source>
</evidence>
<keyword evidence="16" id="KW-1185">Reference proteome</keyword>
<dbReference type="InterPro" id="IPR012999">
    <property type="entry name" value="Pyr_OxRdtase_I_AS"/>
</dbReference>
<dbReference type="PANTHER" id="PTHR22912">
    <property type="entry name" value="DISULFIDE OXIDOREDUCTASE"/>
    <property type="match status" value="1"/>
</dbReference>
<keyword evidence="8 12" id="KW-0676">Redox-active center</keyword>
<dbReference type="InterPro" id="IPR036188">
    <property type="entry name" value="FAD/NAD-bd_sf"/>
</dbReference>
<dbReference type="GO" id="GO:0004148">
    <property type="term" value="F:dihydrolipoyl dehydrogenase (NADH) activity"/>
    <property type="evidence" value="ECO:0007669"/>
    <property type="project" value="UniProtKB-EC"/>
</dbReference>
<evidence type="ECO:0000256" key="8">
    <source>
        <dbReference type="ARBA" id="ARBA00023284"/>
    </source>
</evidence>
<evidence type="ECO:0000313" key="16">
    <source>
        <dbReference type="Proteomes" id="UP000516437"/>
    </source>
</evidence>
<feature type="binding site" evidence="10">
    <location>
        <begin position="337"/>
        <end position="340"/>
    </location>
    <ligand>
        <name>FAD</name>
        <dbReference type="ChEBI" id="CHEBI:57692"/>
    </ligand>
</feature>
<proteinExistence type="inferred from homology"/>
<dbReference type="InterPro" id="IPR050151">
    <property type="entry name" value="Class-I_Pyr_Nuc-Dis_Oxidored"/>
</dbReference>
<evidence type="ECO:0000256" key="5">
    <source>
        <dbReference type="ARBA" id="ARBA00023002"/>
    </source>
</evidence>
<dbReference type="EC" id="1.8.1.4" evidence="2 12"/>
<feature type="binding site" evidence="10">
    <location>
        <begin position="198"/>
        <end position="205"/>
    </location>
    <ligand>
        <name>NAD(+)</name>
        <dbReference type="ChEBI" id="CHEBI:57540"/>
    </ligand>
</feature>
<keyword evidence="6 10" id="KW-0520">NAD</keyword>
<keyword evidence="5 12" id="KW-0560">Oxidoreductase</keyword>
<dbReference type="GO" id="GO:0045254">
    <property type="term" value="C:pyruvate dehydrogenase complex"/>
    <property type="evidence" value="ECO:0007669"/>
    <property type="project" value="UniProtKB-ARBA"/>
</dbReference>
<dbReference type="PRINTS" id="PR00411">
    <property type="entry name" value="PNDRDTASEI"/>
</dbReference>
<evidence type="ECO:0000256" key="1">
    <source>
        <dbReference type="ARBA" id="ARBA00007532"/>
    </source>
</evidence>
<feature type="domain" description="FAD/NAD(P)-binding" evidence="14">
    <location>
        <begin position="48"/>
        <end position="346"/>
    </location>
</feature>
<feature type="active site" description="Proton acceptor" evidence="9">
    <location>
        <position position="463"/>
    </location>
</feature>
<accession>A0A6A1VPC8</accession>
<dbReference type="InterPro" id="IPR001100">
    <property type="entry name" value="Pyr_nuc-diS_OxRdtase"/>
</dbReference>
<dbReference type="SUPFAM" id="SSF51905">
    <property type="entry name" value="FAD/NAD(P)-binding domain"/>
    <property type="match status" value="1"/>
</dbReference>
<keyword evidence="3 12" id="KW-0285">Flavoprotein</keyword>
<dbReference type="OrthoDB" id="361797at2759"/>
<dbReference type="Pfam" id="PF07992">
    <property type="entry name" value="Pyr_redox_2"/>
    <property type="match status" value="1"/>
</dbReference>
<evidence type="ECO:0000256" key="4">
    <source>
        <dbReference type="ARBA" id="ARBA00022827"/>
    </source>
</evidence>
<keyword evidence="10" id="KW-0547">Nucleotide-binding</keyword>
<comment type="miscellaneous">
    <text evidence="12">The active site is a redox-active disulfide bond.</text>
</comment>
<dbReference type="InterPro" id="IPR004099">
    <property type="entry name" value="Pyr_nucl-diS_OxRdtase_dimer"/>
</dbReference>
<comment type="catalytic activity">
    <reaction evidence="12">
        <text>N(6)-[(R)-dihydrolipoyl]-L-lysyl-[protein] + NAD(+) = N(6)-[(R)-lipoyl]-L-lysyl-[protein] + NADH + H(+)</text>
        <dbReference type="Rhea" id="RHEA:15045"/>
        <dbReference type="Rhea" id="RHEA-COMP:10474"/>
        <dbReference type="Rhea" id="RHEA-COMP:10475"/>
        <dbReference type="ChEBI" id="CHEBI:15378"/>
        <dbReference type="ChEBI" id="CHEBI:57540"/>
        <dbReference type="ChEBI" id="CHEBI:57945"/>
        <dbReference type="ChEBI" id="CHEBI:83099"/>
        <dbReference type="ChEBI" id="CHEBI:83100"/>
        <dbReference type="EC" id="1.8.1.4"/>
    </reaction>
</comment>
<reference evidence="15 16" key="1">
    <citation type="journal article" date="2019" name="Plant Biotechnol. J.">
        <title>The red bayberry genome and genetic basis of sex determination.</title>
        <authorList>
            <person name="Jia H.M."/>
            <person name="Jia H.J."/>
            <person name="Cai Q.L."/>
            <person name="Wang Y."/>
            <person name="Zhao H.B."/>
            <person name="Yang W.F."/>
            <person name="Wang G.Y."/>
            <person name="Li Y.H."/>
            <person name="Zhan D.L."/>
            <person name="Shen Y.T."/>
            <person name="Niu Q.F."/>
            <person name="Chang L."/>
            <person name="Qiu J."/>
            <person name="Zhao L."/>
            <person name="Xie H.B."/>
            <person name="Fu W.Y."/>
            <person name="Jin J."/>
            <person name="Li X.W."/>
            <person name="Jiao Y."/>
            <person name="Zhou C.C."/>
            <person name="Tu T."/>
            <person name="Chai C.Y."/>
            <person name="Gao J.L."/>
            <person name="Fan L.J."/>
            <person name="van de Weg E."/>
            <person name="Wang J.Y."/>
            <person name="Gao Z.S."/>
        </authorList>
    </citation>
    <scope>NUCLEOTIDE SEQUENCE [LARGE SCALE GENOMIC DNA]</scope>
    <source>
        <tissue evidence="15">Leaves</tissue>
    </source>
</reference>
<dbReference type="EMBL" id="RXIC02000023">
    <property type="protein sequence ID" value="KAB1213796.1"/>
    <property type="molecule type" value="Genomic_DNA"/>
</dbReference>
<dbReference type="NCBIfam" id="TIGR01350">
    <property type="entry name" value="lipoamide_DH"/>
    <property type="match status" value="1"/>
</dbReference>
<evidence type="ECO:0000256" key="9">
    <source>
        <dbReference type="PIRSR" id="PIRSR000350-2"/>
    </source>
</evidence>
<evidence type="ECO:0000256" key="2">
    <source>
        <dbReference type="ARBA" id="ARBA00012608"/>
    </source>
</evidence>
<keyword evidence="4 10" id="KW-0274">FAD</keyword>
<feature type="binding site" evidence="10">
    <location>
        <position position="290"/>
    </location>
    <ligand>
        <name>NAD(+)</name>
        <dbReference type="ChEBI" id="CHEBI:57540"/>
    </ligand>
</feature>
<dbReference type="PRINTS" id="PR00368">
    <property type="entry name" value="FADPNR"/>
</dbReference>
<dbReference type="Pfam" id="PF02852">
    <property type="entry name" value="Pyr_redox_dim"/>
    <property type="match status" value="1"/>
</dbReference>
<dbReference type="PANTHER" id="PTHR22912:SF223">
    <property type="entry name" value="DIHYDROLIPOYL DEHYDROGENASE 1, MITOCHONDRIAL"/>
    <property type="match status" value="1"/>
</dbReference>
<organism evidence="15 16">
    <name type="scientific">Morella rubra</name>
    <name type="common">Chinese bayberry</name>
    <dbReference type="NCBI Taxonomy" id="262757"/>
    <lineage>
        <taxon>Eukaryota</taxon>
        <taxon>Viridiplantae</taxon>
        <taxon>Streptophyta</taxon>
        <taxon>Embryophyta</taxon>
        <taxon>Tracheophyta</taxon>
        <taxon>Spermatophyta</taxon>
        <taxon>Magnoliopsida</taxon>
        <taxon>eudicotyledons</taxon>
        <taxon>Gunneridae</taxon>
        <taxon>Pentapetalae</taxon>
        <taxon>rosids</taxon>
        <taxon>fabids</taxon>
        <taxon>Fagales</taxon>
        <taxon>Myricaceae</taxon>
        <taxon>Morella</taxon>
    </lineage>
</organism>
<feature type="binding site" evidence="10">
    <location>
        <position position="132"/>
    </location>
    <ligand>
        <name>FAD</name>
        <dbReference type="ChEBI" id="CHEBI:57692"/>
    </ligand>
</feature>
<comment type="similarity">
    <text evidence="1 12">Belongs to the class-I pyridine nucleotide-disulfide oxidoreductase family.</text>
</comment>
<dbReference type="GO" id="GO:0045333">
    <property type="term" value="P:cellular respiration"/>
    <property type="evidence" value="ECO:0007669"/>
    <property type="project" value="UniProtKB-ARBA"/>
</dbReference>
<feature type="binding site" evidence="10">
    <location>
        <position position="221"/>
    </location>
    <ligand>
        <name>NAD(+)</name>
        <dbReference type="ChEBI" id="CHEBI:57540"/>
    </ligand>
</feature>
<name>A0A6A1VPC8_9ROSI</name>
<evidence type="ECO:0000313" key="15">
    <source>
        <dbReference type="EMBL" id="KAB1213796.1"/>
    </source>
</evidence>
<dbReference type="Gene3D" id="3.50.50.60">
    <property type="entry name" value="FAD/NAD(P)-binding domain"/>
    <property type="match status" value="3"/>
</dbReference>
<dbReference type="InterPro" id="IPR023753">
    <property type="entry name" value="FAD/NAD-binding_dom"/>
</dbReference>
<comment type="caution">
    <text evidence="15">The sequence shown here is derived from an EMBL/GenBank/DDBJ whole genome shotgun (WGS) entry which is preliminary data.</text>
</comment>
<dbReference type="Gene3D" id="3.30.390.30">
    <property type="match status" value="1"/>
</dbReference>
<feature type="disulfide bond" description="Redox-active" evidence="11">
    <location>
        <begin position="85"/>
        <end position="90"/>
    </location>
</feature>
<sequence>MALASFARRKVYLLSRSLSNSSSDVFKYSPSITAFSRGFASSGSEESDVVIIGGGPGGYVAAIKAAQLGLKTTCIEKRGALGGTCLNVGCIPSKGDLWISLQGELNMMATNLTRGIEGLFKKNKVNYVKGYGKLISPSEVSVDTLDGENTIVKGKHIIIATGSDVKSLPGVTIDEKKIVSSTGALALPEIPKKLVVIGAGYIGLEMGSVWGRLGSEITVVEFAPDIVPSMDAEIRKQFQRTLEKQGMKFMLKTKVVGVDSSGDGVKLTLEPAAGGDQTILEADVVLVSAGRSPFTSGLGLDKIGVETDKIGRILVNERFVTNVPGVYAIGDVIPGPMLAHKAEEDGVACVEFIAGKVGHVDYDKVPGVVYTHPEVASVGKTEEQVKELGVEYRVGKFPFMANSRAKAIDSAEGLVKILAEKETDKILGVHIMAPNAGELIHEAVLALNYDAASEDIARVCHAHPTMSEALKEAAMATYDKPIHI</sequence>
<evidence type="ECO:0000256" key="11">
    <source>
        <dbReference type="PIRSR" id="PIRSR000350-4"/>
    </source>
</evidence>
<dbReference type="PIRSF" id="PIRSF000350">
    <property type="entry name" value="Mercury_reductase_MerA"/>
    <property type="match status" value="1"/>
</dbReference>
<evidence type="ECO:0000256" key="6">
    <source>
        <dbReference type="ARBA" id="ARBA00023027"/>
    </source>
</evidence>
<feature type="binding site" evidence="10">
    <location>
        <position position="94"/>
    </location>
    <ligand>
        <name>FAD</name>
        <dbReference type="ChEBI" id="CHEBI:57692"/>
    </ligand>
</feature>
<dbReference type="GO" id="GO:0006103">
    <property type="term" value="P:2-oxoglutarate metabolic process"/>
    <property type="evidence" value="ECO:0007669"/>
    <property type="project" value="TreeGrafter"/>
</dbReference>
<evidence type="ECO:0000256" key="3">
    <source>
        <dbReference type="ARBA" id="ARBA00022630"/>
    </source>
</evidence>
<dbReference type="InterPro" id="IPR016156">
    <property type="entry name" value="FAD/NAD-linked_Rdtase_dimer_sf"/>
</dbReference>
<dbReference type="GO" id="GO:0045252">
    <property type="term" value="C:oxoglutarate dehydrogenase complex"/>
    <property type="evidence" value="ECO:0007669"/>
    <property type="project" value="TreeGrafter"/>
</dbReference>
<evidence type="ECO:0000256" key="10">
    <source>
        <dbReference type="PIRSR" id="PIRSR000350-3"/>
    </source>
</evidence>
<feature type="binding site" evidence="10">
    <location>
        <position position="331"/>
    </location>
    <ligand>
        <name>FAD</name>
        <dbReference type="ChEBI" id="CHEBI:57692"/>
    </ligand>
</feature>
<dbReference type="Proteomes" id="UP000516437">
    <property type="component" value="Chromosome 5"/>
</dbReference>
<dbReference type="AlphaFoldDB" id="A0A6A1VPC8"/>
<evidence type="ECO:0000256" key="12">
    <source>
        <dbReference type="RuleBase" id="RU003692"/>
    </source>
</evidence>
<evidence type="ECO:0000256" key="7">
    <source>
        <dbReference type="ARBA" id="ARBA00023157"/>
    </source>
</evidence>
<comment type="cofactor">
    <cofactor evidence="10 12">
        <name>FAD</name>
        <dbReference type="ChEBI" id="CHEBI:57692"/>
    </cofactor>
    <text evidence="10 12">Binds 1 FAD per subunit.</text>
</comment>
<dbReference type="InterPro" id="IPR006258">
    <property type="entry name" value="Lipoamide_DH"/>
</dbReference>